<dbReference type="EMBL" id="LGRX02033214">
    <property type="protein sequence ID" value="KAK3242202.1"/>
    <property type="molecule type" value="Genomic_DNA"/>
</dbReference>
<dbReference type="SUPFAM" id="SSF52540">
    <property type="entry name" value="P-loop containing nucleoside triphosphate hydrolases"/>
    <property type="match status" value="1"/>
</dbReference>
<comment type="caution">
    <text evidence="7">The sequence shown here is derived from an EMBL/GenBank/DDBJ whole genome shotgun (WGS) entry which is preliminary data.</text>
</comment>
<evidence type="ECO:0000256" key="5">
    <source>
        <dbReference type="SAM" id="MobiDB-lite"/>
    </source>
</evidence>
<keyword evidence="4" id="KW-0175">Coiled coil</keyword>
<dbReference type="InterPro" id="IPR007111">
    <property type="entry name" value="NACHT_NTPase"/>
</dbReference>
<dbReference type="InterPro" id="IPR009291">
    <property type="entry name" value="Vps62"/>
</dbReference>
<feature type="region of interest" description="Disordered" evidence="5">
    <location>
        <begin position="2540"/>
        <end position="2659"/>
    </location>
</feature>
<dbReference type="PANTHER" id="PTHR24198:SF165">
    <property type="entry name" value="ANKYRIN REPEAT-CONTAINING PROTEIN-RELATED"/>
    <property type="match status" value="1"/>
</dbReference>
<evidence type="ECO:0000256" key="4">
    <source>
        <dbReference type="SAM" id="Coils"/>
    </source>
</evidence>
<feature type="domain" description="NACHT" evidence="6">
    <location>
        <begin position="1406"/>
        <end position="1505"/>
    </location>
</feature>
<feature type="compositionally biased region" description="Basic and acidic residues" evidence="5">
    <location>
        <begin position="52"/>
        <end position="62"/>
    </location>
</feature>
<feature type="region of interest" description="Disordered" evidence="5">
    <location>
        <begin position="2344"/>
        <end position="2422"/>
    </location>
</feature>
<organism evidence="7 8">
    <name type="scientific">Cymbomonas tetramitiformis</name>
    <dbReference type="NCBI Taxonomy" id="36881"/>
    <lineage>
        <taxon>Eukaryota</taxon>
        <taxon>Viridiplantae</taxon>
        <taxon>Chlorophyta</taxon>
        <taxon>Pyramimonadophyceae</taxon>
        <taxon>Pyramimonadales</taxon>
        <taxon>Pyramimonadaceae</taxon>
        <taxon>Cymbomonas</taxon>
    </lineage>
</organism>
<evidence type="ECO:0000256" key="1">
    <source>
        <dbReference type="ARBA" id="ARBA00022737"/>
    </source>
</evidence>
<name>A0AAE0BUU7_9CHLO</name>
<feature type="repeat" description="ANK" evidence="3">
    <location>
        <begin position="2309"/>
        <end position="2330"/>
    </location>
</feature>
<keyword evidence="8" id="KW-1185">Reference proteome</keyword>
<feature type="repeat" description="ANK" evidence="3">
    <location>
        <begin position="2226"/>
        <end position="2249"/>
    </location>
</feature>
<feature type="compositionally biased region" description="Low complexity" evidence="5">
    <location>
        <begin position="34"/>
        <end position="46"/>
    </location>
</feature>
<feature type="compositionally biased region" description="Basic and acidic residues" evidence="5">
    <location>
        <begin position="2382"/>
        <end position="2402"/>
    </location>
</feature>
<dbReference type="PROSITE" id="PS50837">
    <property type="entry name" value="NACHT"/>
    <property type="match status" value="1"/>
</dbReference>
<dbReference type="Gene3D" id="1.25.40.20">
    <property type="entry name" value="Ankyrin repeat-containing domain"/>
    <property type="match status" value="5"/>
</dbReference>
<feature type="compositionally biased region" description="Basic and acidic residues" evidence="5">
    <location>
        <begin position="2356"/>
        <end position="2369"/>
    </location>
</feature>
<accession>A0AAE0BUU7</accession>
<evidence type="ECO:0000259" key="6">
    <source>
        <dbReference type="PROSITE" id="PS50837"/>
    </source>
</evidence>
<feature type="region of interest" description="Disordered" evidence="5">
    <location>
        <begin position="456"/>
        <end position="475"/>
    </location>
</feature>
<gene>
    <name evidence="7" type="ORF">CYMTET_48093</name>
</gene>
<evidence type="ECO:0000313" key="7">
    <source>
        <dbReference type="EMBL" id="KAK3242202.1"/>
    </source>
</evidence>
<dbReference type="PROSITE" id="PS50088">
    <property type="entry name" value="ANK_REPEAT"/>
    <property type="match status" value="4"/>
</dbReference>
<feature type="coiled-coil region" evidence="4">
    <location>
        <begin position="1306"/>
        <end position="1333"/>
    </location>
</feature>
<dbReference type="InterPro" id="IPR027417">
    <property type="entry name" value="P-loop_NTPase"/>
</dbReference>
<feature type="compositionally biased region" description="Polar residues" evidence="5">
    <location>
        <begin position="1"/>
        <end position="23"/>
    </location>
</feature>
<feature type="repeat" description="ANK" evidence="3">
    <location>
        <begin position="2512"/>
        <end position="2534"/>
    </location>
</feature>
<feature type="compositionally biased region" description="Basic and acidic residues" evidence="5">
    <location>
        <begin position="2540"/>
        <end position="2656"/>
    </location>
</feature>
<dbReference type="Proteomes" id="UP001190700">
    <property type="component" value="Unassembled WGS sequence"/>
</dbReference>
<sequence>MGCGSSTNVGQVARSNSENQSALSIRPEKLVEDTSTTGTLSATGSSVNPPKSSEKNEAKTEGVKSPGDWSPFPNNITRLFADQAQALVTHSESVSDEESLRLVMRALQFFTASAAAMGGAVIPSQVTTYETSLGYLLRALYHLCRHRGTFSGGARIRKQVAEVAHMCVDKLYDWYVVQRKRKDIPAKEKHRWGQQVEEWAKDAELLVSYAQALQKEGTVGTGLLFEALCLQQGIAMLKDDTKEGLAIAGNLGCELVGSVLSMKPSPALIGAIAEGVKFGVKQNAKQRDGKIFELIFCINSFVWQVRTALQDPQPDIPALISSILEMEAQLVGGAPQWQVAYAWQKMLSELLLGRTGVVTLEDVQAVVASEGVESEPARTLQTHAVWEDLVAKQWLVPPAQNLPGSSSAVAGIATGIVSGAVGSPAITKKMRLLFCKVCRSIPAQLRYWLLNGETSPEEDAATQAPPAAERSARGKPPFRGLLGLAQFNGKAKLESAEESGTAIAVMHTAGNAAIAVNRMMTGNGEEGEDQVKALFDRLEGWLQEGVAAAVCPQHLLLQKVAPKAAAALKCMDKLEGLHAQLMSASEATGTGDAVTSTASQLSRVTVVLPLLLKELRALQQALEGARNGARGATRLLGEAGAEVDAALARIGEGAASFRKLACFDAGDMMAMEMARTFFAHLSGPLLDELQAHLSASVAEQVEAAGQALQPLVQACTAALSQLSKAAQSGSLVKYNLQMVEVQKAIAALRDPMRDVRFALLAAAGHFQAVAAQMRAAMQYWEHLGKDSALESLADAVREGAEQAQNGAQVKALVSAMERAGGELQAGAELLGEGSRVLASVGKHLEELDPVGDGLDLQKATVASSLVSAQVAQAQRALESAEKAVQKAISSSEEGLRQLLADARGTVDAAVAELRKAGEGGLAAAEKAVTDAASGVVDAVAAAAGPEFEEARATVVRVSSVVEQFTSALRNEAARIRWCVTQQLEGLVNGADTLEELAHKVETLASVAQDRVGGEAATLAFVQAGCDEMRDALQAAMTQMVQQLRVGFPSQAEGSGGWVQALLAEVLQQVQGSRELLTRLMEAAPGLDVLRDAARGAGEELVETVVEKVAGEVGQRMSSLREEAADFLEDTLGIGHDESMMLMNGAAAGIKVGLGALMQDDTWRVREGVINSLHVLQYVLEEDAGEEDGMSVELEGLLGSIRQQLCWQRAMETRKEVILAINSPDAAQGMQKALKQTWESQKEKVQAAMDESMRRVEELATLIADAETVEAREALTAEHKAAQEELEVRLSNLGGMEQQMGVAINFLKDMQKTLFRMEQKLEELSGQITELGNDVRYMAGKRVAEVFDMYLGKIFQRKAAAQKQVYIPLQAMRLNFADEGAKSGFSRDPPSDLMHDTMKFLQDDNAQLMLISGYSGSGKTTFMDKVLMIRLWEDFAAAVKTEGQLPYVPLFCSLPLLKQPLTDMIDESLEREFHFDAPQIREWKEALLQSPPRYGLILVLDSYDELKMEYAGRNLYDSNDIEEKAIKHKVIVTCRAEHLVGHDYRQWFAPMQTTNPNFDALAAFEEHRIAPFDSRLQEYVYAHSAHDFAFHVLPSLPTNIPPLLPGENNLELLRTAGFEPDDIRGQLASLHGMVSPAGSTAPTVPCTTLELYTSAATIFRQLQTWHADLPAAHVAMWALTNAAREPASDDPETGEGPTIKAVPLFIADKVRVRWTAEDYLEQVRRLPELMSLLSTPFMMEITVQILQRIVRSAGEEQKLKKQVLADFPRRGELVWKTLRAHKVIHMLPEIQRMLDLDSSHCPVLDRIPELEPQEQRQLRFTLRRKPITRYLIYSQFLNFWFEREVAKSLKVANGMSPDDLLWDVAEFSKGLAVEMMARNLSKVVYDQRGGLFRMANEWDRFFAESAQLRVVRQSAPLRATANTYQFIHKSILEYLVASQLLDHLNVILTGPSPAPWMLGVANHLAERRHDLANIDMNSDHMLRELLSSVSTTTTGKLADFNRRGRRMAESLQQLEQSPLNVLDVSSEEAVIDFVADRLLMETELVGQFHVAAALANCFPEALRGLSDNLWAFCSMPLPRRAGNTLLMEAVVSDAGELLSHILEVAKCLREDNSAVQEYLDTVSPTGLRAVHLCARHGHVGALRRLLEPFKADLSVVRSLLTCPTCEPTANAKSKGGLNLATPDQIPLHIAAMYGQIEVMEVLVNEYLAAANESFDDPIEVLSLQDVNGRIPLHLASLGGHVDAARLLMSKCQSLGSTIPELLGMLDCSQRNSLHFGAIKGSEPVIRALLVAASETKEIDLTEYAMRQDDAGRTSLHLAAAGGHAKAMESLLGVVSGKLVLAKKVDPAKAKHGGKGGAEAKGESKASKEGGADTSADTAVGTEAKGEAKLSADDAPKTETEPKVDAAPTGDAPKGEGEAVPTTTKTKKVTVAEYVALTDLAQETALHLAAQHGHTKAITLLLTAAPPEALLRAIRKADGLTAVHLAAAEGHSSALMELLRFANVKQAAAVKDNHGCTPVHLAATKGAVSCLQLLLKGVATEHEKELKEKEKGKAKEKGKSREAEKATNKEAEKVTNKEAEKVTSVEAEKATNKAAEKATSKEAEKATSEEAEKATSKEAEKATSKEAGKGTSKAAEKATHKETDKMKRKETQKGKAEGTAKNSKSMVECAMVVELLAWQDEHDWTALHMAAASGVPEMVAAILECVSSEQATTKLLHSFARSRGQEEEGIMGAAFTPLQLATVYGHSKVVALLLAAASDPSAYANLGGPKDLLAVASPTPPTSTTAFELALIAPYNPHTATPAPTSETGENAGGGRGKAFEEVVQLLLPYAPPRHRLLHAAHDGDLGGVQRALEAGAEASAVYWSGVSALQVACAGGHVAVVDALLSMAKQPCSTEMVLHQDDWRHTPMHLAVEHGHQEVCSQLLASTRAASHAARQLAMLHGPGGFTALMCMCRKGWHELVGALLSACGDPAGLDVPSADAGGLFGLLLAAEHGHLAAVDVLLAAAREAGRESVFKYMLQEDSAGKSALSAAAANRDAQMVTRLLQSAGENKAEYAKMKGAREAGGGRRPVIWATQSLPEVQGLLLDAVDSGSVGTLHSLSASAMSWDGAATAILDKLAEAGVQRGQVLHIDAQNEGPASPPTFTAFYSPCLPGQGPLALTYHGQDTDEYGWDTFYATAAEACKEHPRSTLAITSSCGARDSGATFCFWDKISAEAELATAEAAPNNEGIDYVEARAWEWETAAEDLVEMLEDAGVRRGQILSIDAHNHENDAEAIFSAHFCTSLPDQGELNLQFWGQHTADYGWDGFYRRAAAMVDNELLLPGGASDAVSLTASCSSSNSGMLYNFWYGNPATEEVLARAKEAMLEYVEVRAGSWDEGAWMIIESLKERALTSAEVRGLVAIFSAHFCRGLPDNGHLDIRFHAQNTDEYGWDAFYAYASEAVKGCSKEDIIGITGAPNAHDSAVMYAFTYAPSVDACFGEAAAMELLYEDRGSGASVDLSIWRPVLQEGCVLLGDHVKESYDYPTERVLVGKDDGESFACPIGYELEWHQPNGNQSFWVWRPQPPEGYVAVGIVCTTSSDCPALDLVRCVREGLTSAASADACIWVYDEPVEDGGGSFWALPYGMAIGHASHDGPGHTVHTIQPVSSEGSGLNIEHIETRADTWAEAAEDLVAIMIDSGVRNGQIISIDAHCNDPDDYPILSAHYSPSLPDEGELQLGWYVQEYQPYGWDTYYSQVVSTLKERGVEPVDCIAVTGSCAAGNSAAVYAFYYSRGAKAAESGHSTKYLEARAGSWNGAAEAILQELRNAGVKRGQIISIDAHNNSPNDSAIFSAHYNLGLPAVESGPLSVFFSAQNEYADWEDLCSEAVDFMEGSLPSCQDVISVTGSCNEDGAVVMYVFAYGHPESVQYLEARSFSWQQAADDLISQLEAGGVQQGQVLSIDAHNNAPDADAIMSCHYCQRLPGRGPLGINYYMQNSKLPVSDLYHNIRVAATEIPLDDIISITGSCNVLGHSVQFLFWNEHPLKFNTAGGAEWHDLGAIGGRLVHPLFEMTREMAQIYNDAGSGASVDVSVWRPKLPSGCVLLGDHVKVGHGKPVSSAIIGRDDGTAFTEPIEFELEWVQYRGHMSLYAWKPIAPAGYVALGFIGTTTEDAPPTSIVRCVAEKLVHPTEIGGQIWNDAGSGGSDGAFWATPYGLGYISGGTHETPLGKPTYKISPKIL</sequence>
<dbReference type="InterPro" id="IPR036770">
    <property type="entry name" value="Ankyrin_rpt-contain_sf"/>
</dbReference>
<protein>
    <recommendedName>
        <fullName evidence="6">NACHT domain-containing protein</fullName>
    </recommendedName>
</protein>
<keyword evidence="2 3" id="KW-0040">ANK repeat</keyword>
<keyword evidence="1" id="KW-0677">Repeat</keyword>
<dbReference type="Pfam" id="PF06101">
    <property type="entry name" value="Vps62"/>
    <property type="match status" value="2"/>
</dbReference>
<reference evidence="7 8" key="1">
    <citation type="journal article" date="2015" name="Genome Biol. Evol.">
        <title>Comparative Genomics of a Bacterivorous Green Alga Reveals Evolutionary Causalities and Consequences of Phago-Mixotrophic Mode of Nutrition.</title>
        <authorList>
            <person name="Burns J.A."/>
            <person name="Paasch A."/>
            <person name="Narechania A."/>
            <person name="Kim E."/>
        </authorList>
    </citation>
    <scope>NUCLEOTIDE SEQUENCE [LARGE SCALE GENOMIC DNA]</scope>
    <source>
        <strain evidence="7 8">PLY_AMNH</strain>
    </source>
</reference>
<feature type="region of interest" description="Disordered" evidence="5">
    <location>
        <begin position="1"/>
        <end position="70"/>
    </location>
</feature>
<evidence type="ECO:0000256" key="3">
    <source>
        <dbReference type="PROSITE-ProRule" id="PRU00023"/>
    </source>
</evidence>
<feature type="repeat" description="ANK" evidence="3">
    <location>
        <begin position="2731"/>
        <end position="2763"/>
    </location>
</feature>
<dbReference type="SMART" id="SM00248">
    <property type="entry name" value="ANK"/>
    <property type="match status" value="15"/>
</dbReference>
<proteinExistence type="predicted"/>
<dbReference type="Pfam" id="PF12796">
    <property type="entry name" value="Ank_2"/>
    <property type="match status" value="3"/>
</dbReference>
<dbReference type="SUPFAM" id="SSF48403">
    <property type="entry name" value="Ankyrin repeat"/>
    <property type="match status" value="2"/>
</dbReference>
<evidence type="ECO:0000256" key="2">
    <source>
        <dbReference type="ARBA" id="ARBA00023043"/>
    </source>
</evidence>
<dbReference type="InterPro" id="IPR002110">
    <property type="entry name" value="Ankyrin_rpt"/>
</dbReference>
<evidence type="ECO:0000313" key="8">
    <source>
        <dbReference type="Proteomes" id="UP001190700"/>
    </source>
</evidence>
<dbReference type="PANTHER" id="PTHR24198">
    <property type="entry name" value="ANKYRIN REPEAT AND PROTEIN KINASE DOMAIN-CONTAINING PROTEIN"/>
    <property type="match status" value="1"/>
</dbReference>
<dbReference type="Gene3D" id="3.40.50.300">
    <property type="entry name" value="P-loop containing nucleotide triphosphate hydrolases"/>
    <property type="match status" value="1"/>
</dbReference>
<dbReference type="PROSITE" id="PS50297">
    <property type="entry name" value="ANK_REP_REGION"/>
    <property type="match status" value="3"/>
</dbReference>